<feature type="chain" id="PRO_5047431192" evidence="7">
    <location>
        <begin position="23"/>
        <end position="263"/>
    </location>
</feature>
<protein>
    <submittedName>
        <fullName evidence="10">Transporter substrate-binding domain-containing protein</fullName>
    </submittedName>
</protein>
<dbReference type="SUPFAM" id="SSF53850">
    <property type="entry name" value="Periplasmic binding protein-like II"/>
    <property type="match status" value="1"/>
</dbReference>
<comment type="subcellular location">
    <subcellularLocation>
        <location evidence="1">Cell envelope</location>
    </subcellularLocation>
</comment>
<evidence type="ECO:0000313" key="10">
    <source>
        <dbReference type="EMBL" id="WLV24095.1"/>
    </source>
</evidence>
<feature type="domain" description="Ionotropic glutamate receptor C-terminal" evidence="9">
    <location>
        <begin position="41"/>
        <end position="259"/>
    </location>
</feature>
<keyword evidence="11" id="KW-1185">Reference proteome</keyword>
<evidence type="ECO:0000256" key="5">
    <source>
        <dbReference type="ARBA" id="ARBA00023288"/>
    </source>
</evidence>
<dbReference type="Gene3D" id="3.40.190.10">
    <property type="entry name" value="Periplasmic binding protein-like II"/>
    <property type="match status" value="2"/>
</dbReference>
<dbReference type="PROSITE" id="PS51257">
    <property type="entry name" value="PROKAR_LIPOPROTEIN"/>
    <property type="match status" value="1"/>
</dbReference>
<evidence type="ECO:0000256" key="1">
    <source>
        <dbReference type="ARBA" id="ARBA00004196"/>
    </source>
</evidence>
<name>A0ABY9KU85_9BACI</name>
<dbReference type="InterPro" id="IPR001320">
    <property type="entry name" value="Iontro_rcpt_C"/>
</dbReference>
<evidence type="ECO:0000259" key="9">
    <source>
        <dbReference type="SMART" id="SM00079"/>
    </source>
</evidence>
<comment type="similarity">
    <text evidence="2 6">Belongs to the bacterial solute-binding protein 3 family.</text>
</comment>
<dbReference type="SMART" id="SM00062">
    <property type="entry name" value="PBPb"/>
    <property type="match status" value="1"/>
</dbReference>
<dbReference type="InterPro" id="IPR001638">
    <property type="entry name" value="Solute-binding_3/MltF_N"/>
</dbReference>
<sequence length="263" mass="28970">MKKGWGFLVIAASLILLLAACGGGNEESKSKGDKKKALKDTYTVGTDNSFVPFEFQKDGKLTGFDVDLMKAIAEEAGFNVNFKTTNFDGIIPGLQTKSFDMAIAGIGITEERKKAIDYSDPYYESGLGIGVKQDNKDIKDIDDLKGKKIATRLGSTSADYIKKHLDGATPKEYEQLDQAYLAVENGSVDAILYDWPNVAYYIKTKGESLKMVGDKYQAEKYGIAVAKGQEELVDAVNDALKKLKENGKYDEINEKYFGKKESK</sequence>
<keyword evidence="4" id="KW-0564">Palmitate</keyword>
<organism evidence="10 11">
    <name type="scientific">Aciduricibacillus chroicocephali</name>
    <dbReference type="NCBI Taxonomy" id="3054939"/>
    <lineage>
        <taxon>Bacteria</taxon>
        <taxon>Bacillati</taxon>
        <taxon>Bacillota</taxon>
        <taxon>Bacilli</taxon>
        <taxon>Bacillales</taxon>
        <taxon>Bacillaceae</taxon>
        <taxon>Aciduricibacillus</taxon>
    </lineage>
</organism>
<dbReference type="PANTHER" id="PTHR35936">
    <property type="entry name" value="MEMBRANE-BOUND LYTIC MUREIN TRANSGLYCOSYLASE F"/>
    <property type="match status" value="1"/>
</dbReference>
<evidence type="ECO:0000259" key="8">
    <source>
        <dbReference type="SMART" id="SM00062"/>
    </source>
</evidence>
<evidence type="ECO:0000256" key="4">
    <source>
        <dbReference type="ARBA" id="ARBA00023139"/>
    </source>
</evidence>
<dbReference type="RefSeq" id="WP_348026779.1">
    <property type="nucleotide sequence ID" value="NZ_CP129113.1"/>
</dbReference>
<evidence type="ECO:0000256" key="2">
    <source>
        <dbReference type="ARBA" id="ARBA00010333"/>
    </source>
</evidence>
<feature type="domain" description="Solute-binding protein family 3/N-terminal" evidence="8">
    <location>
        <begin position="41"/>
        <end position="260"/>
    </location>
</feature>
<dbReference type="Pfam" id="PF00497">
    <property type="entry name" value="SBP_bac_3"/>
    <property type="match status" value="1"/>
</dbReference>
<proteinExistence type="inferred from homology"/>
<evidence type="ECO:0000313" key="11">
    <source>
        <dbReference type="Proteomes" id="UP001180087"/>
    </source>
</evidence>
<gene>
    <name evidence="10" type="ORF">QR721_10665</name>
</gene>
<keyword evidence="3 7" id="KW-0732">Signal</keyword>
<dbReference type="Proteomes" id="UP001180087">
    <property type="component" value="Chromosome"/>
</dbReference>
<evidence type="ECO:0000256" key="6">
    <source>
        <dbReference type="RuleBase" id="RU003744"/>
    </source>
</evidence>
<dbReference type="PANTHER" id="PTHR35936:SF38">
    <property type="entry name" value="GLUTAMINE-BINDING PERIPLASMIC PROTEIN"/>
    <property type="match status" value="1"/>
</dbReference>
<evidence type="ECO:0000256" key="7">
    <source>
        <dbReference type="SAM" id="SignalP"/>
    </source>
</evidence>
<keyword evidence="5" id="KW-0449">Lipoprotein</keyword>
<dbReference type="EMBL" id="CP129113">
    <property type="protein sequence ID" value="WLV24095.1"/>
    <property type="molecule type" value="Genomic_DNA"/>
</dbReference>
<feature type="signal peptide" evidence="7">
    <location>
        <begin position="1"/>
        <end position="22"/>
    </location>
</feature>
<reference evidence="10" key="1">
    <citation type="submission" date="2023-06" db="EMBL/GenBank/DDBJ databases">
        <title>A Treasure from Seagulls: Isolation and Description of Aciduricobacillus qingdaonensis gen. nov., sp. nov., a Rare Obligately Uric Acid-utilizing Member in the Family Bacillaceae.</title>
        <authorList>
            <person name="Liu W."/>
            <person name="Wang B."/>
        </authorList>
    </citation>
    <scope>NUCLEOTIDE SEQUENCE</scope>
    <source>
        <strain evidence="10">44XB</strain>
    </source>
</reference>
<evidence type="ECO:0000256" key="3">
    <source>
        <dbReference type="ARBA" id="ARBA00022729"/>
    </source>
</evidence>
<dbReference type="PROSITE" id="PS01039">
    <property type="entry name" value="SBP_BACTERIAL_3"/>
    <property type="match status" value="1"/>
</dbReference>
<accession>A0ABY9KU85</accession>
<dbReference type="InterPro" id="IPR018313">
    <property type="entry name" value="SBP_3_CS"/>
</dbReference>
<dbReference type="SMART" id="SM00079">
    <property type="entry name" value="PBPe"/>
    <property type="match status" value="1"/>
</dbReference>